<proteinExistence type="inferred from homology"/>
<dbReference type="RefSeq" id="WP_092072047.1">
    <property type="nucleotide sequence ID" value="NZ_FNHB01000004.1"/>
</dbReference>
<evidence type="ECO:0000313" key="4">
    <source>
        <dbReference type="EMBL" id="SDM35908.1"/>
    </source>
</evidence>
<evidence type="ECO:0000256" key="2">
    <source>
        <dbReference type="RuleBase" id="RU003523"/>
    </source>
</evidence>
<dbReference type="AlphaFoldDB" id="A0A1G9SK92"/>
<dbReference type="PANTHER" id="PTHR42880">
    <property type="entry name" value="HOMOCITRATE SYNTHASE"/>
    <property type="match status" value="1"/>
</dbReference>
<comment type="similarity">
    <text evidence="2">Belongs to the alpha-IPM synthase/homocitrate synthase family.</text>
</comment>
<dbReference type="InterPro" id="IPR000891">
    <property type="entry name" value="PYR_CT"/>
</dbReference>
<dbReference type="PANTHER" id="PTHR42880:SF1">
    <property type="entry name" value="ISOPROPYLMALATE_HOMOCITRATE_CITRAMALATE SYNTHASE FAMILY PROTEIN"/>
    <property type="match status" value="1"/>
</dbReference>
<keyword evidence="5" id="KW-1185">Reference proteome</keyword>
<dbReference type="InterPro" id="IPR002034">
    <property type="entry name" value="AIPM/Hcit_synth_CS"/>
</dbReference>
<dbReference type="EMBL" id="FNHB01000004">
    <property type="protein sequence ID" value="SDM35908.1"/>
    <property type="molecule type" value="Genomic_DNA"/>
</dbReference>
<dbReference type="Proteomes" id="UP000214880">
    <property type="component" value="Unassembled WGS sequence"/>
</dbReference>
<dbReference type="CDD" id="cd07939">
    <property type="entry name" value="DRE_TIM_NifV"/>
    <property type="match status" value="1"/>
</dbReference>
<sequence length="269" mass="29036">MKIHIVDTTLRDGEQAAGLAFSCKEKLEIARALDRAGVFAIEAGTPAMGTEEQSVMKAVLQAGLSARVIAWNRAVNQDILTSIHCGFSCIHISVPVSDLHLQYKLKTTREAVLQQLTDSLDYARSFGCTISVGTEDASRADEQFFLQVADTAARMGAEYIRYADTVGILEPLKTFEIMKRLVKKCALPLEIHVHNDFGLATANTIAAIQAGVTLASVTVGGIGERAGNADLTQVVDVLTDLYGYKTGINRKVLPALTELLAKACRVQDI</sequence>
<dbReference type="SUPFAM" id="SSF51569">
    <property type="entry name" value="Aldolase"/>
    <property type="match status" value="1"/>
</dbReference>
<feature type="domain" description="Pyruvate carboxyltransferase" evidence="3">
    <location>
        <begin position="3"/>
        <end position="254"/>
    </location>
</feature>
<dbReference type="PROSITE" id="PS00815">
    <property type="entry name" value="AIPM_HOMOCIT_SYNTH_1"/>
    <property type="match status" value="1"/>
</dbReference>
<dbReference type="Pfam" id="PF00682">
    <property type="entry name" value="HMGL-like"/>
    <property type="match status" value="1"/>
</dbReference>
<dbReference type="PROSITE" id="PS00816">
    <property type="entry name" value="AIPM_HOMOCIT_SYNTH_2"/>
    <property type="match status" value="1"/>
</dbReference>
<dbReference type="Gene3D" id="3.20.20.70">
    <property type="entry name" value="Aldolase class I"/>
    <property type="match status" value="1"/>
</dbReference>
<reference evidence="4 5" key="1">
    <citation type="submission" date="2016-10" db="EMBL/GenBank/DDBJ databases">
        <authorList>
            <person name="de Groot N.N."/>
        </authorList>
    </citation>
    <scope>NUCLEOTIDE SEQUENCE [LARGE SCALE GENOMIC DNA]</scope>
    <source>
        <strain evidence="4 5">DSM 1736</strain>
    </source>
</reference>
<keyword evidence="1 2" id="KW-0808">Transferase</keyword>
<dbReference type="OrthoDB" id="9804858at2"/>
<dbReference type="GO" id="GO:0019752">
    <property type="term" value="P:carboxylic acid metabolic process"/>
    <property type="evidence" value="ECO:0007669"/>
    <property type="project" value="InterPro"/>
</dbReference>
<gene>
    <name evidence="4" type="ORF">SAMN04488502_10444</name>
</gene>
<dbReference type="InterPro" id="IPR013477">
    <property type="entry name" value="NifV/FrbC"/>
</dbReference>
<protein>
    <submittedName>
        <fullName evidence="4">Homocitrate synthase NifV</fullName>
    </submittedName>
</protein>
<name>A0A1G9SK92_9FIRM</name>
<evidence type="ECO:0000256" key="1">
    <source>
        <dbReference type="ARBA" id="ARBA00022679"/>
    </source>
</evidence>
<evidence type="ECO:0000313" key="5">
    <source>
        <dbReference type="Proteomes" id="UP000214880"/>
    </source>
</evidence>
<organism evidence="4 5">
    <name type="scientific">Dendrosporobacter quercicolus</name>
    <dbReference type="NCBI Taxonomy" id="146817"/>
    <lineage>
        <taxon>Bacteria</taxon>
        <taxon>Bacillati</taxon>
        <taxon>Bacillota</taxon>
        <taxon>Negativicutes</taxon>
        <taxon>Selenomonadales</taxon>
        <taxon>Sporomusaceae</taxon>
        <taxon>Dendrosporobacter</taxon>
    </lineage>
</organism>
<evidence type="ECO:0000259" key="3">
    <source>
        <dbReference type="PROSITE" id="PS50991"/>
    </source>
</evidence>
<dbReference type="STRING" id="146817.SAMN04488502_10444"/>
<dbReference type="GO" id="GO:0046912">
    <property type="term" value="F:acyltransferase activity, acyl groups converted into alkyl on transfer"/>
    <property type="evidence" value="ECO:0007669"/>
    <property type="project" value="InterPro"/>
</dbReference>
<dbReference type="InterPro" id="IPR013785">
    <property type="entry name" value="Aldolase_TIM"/>
</dbReference>
<accession>A0A1G9SK92</accession>
<dbReference type="PROSITE" id="PS50991">
    <property type="entry name" value="PYR_CT"/>
    <property type="match status" value="1"/>
</dbReference>